<dbReference type="Pfam" id="PF18052">
    <property type="entry name" value="Rx_N"/>
    <property type="match status" value="1"/>
</dbReference>
<dbReference type="Gene3D" id="1.10.10.10">
    <property type="entry name" value="Winged helix-like DNA-binding domain superfamily/Winged helix DNA-binding domain"/>
    <property type="match status" value="1"/>
</dbReference>
<dbReference type="InterPro" id="IPR038005">
    <property type="entry name" value="RX-like_CC"/>
</dbReference>
<dbReference type="PANTHER" id="PTHR23155">
    <property type="entry name" value="DISEASE RESISTANCE PROTEIN RP"/>
    <property type="match status" value="1"/>
</dbReference>
<dbReference type="SMART" id="SM00382">
    <property type="entry name" value="AAA"/>
    <property type="match status" value="1"/>
</dbReference>
<evidence type="ECO:0000256" key="6">
    <source>
        <dbReference type="ARBA" id="ARBA00023054"/>
    </source>
</evidence>
<keyword evidence="5" id="KW-0611">Plant defense</keyword>
<comment type="similarity">
    <text evidence="1">Belongs to the disease resistance NB-LRR family.</text>
</comment>
<name>A0A811N7Z2_9POAL</name>
<evidence type="ECO:0000256" key="1">
    <source>
        <dbReference type="ARBA" id="ARBA00008894"/>
    </source>
</evidence>
<keyword evidence="9" id="KW-1185">Reference proteome</keyword>
<reference evidence="8" key="1">
    <citation type="submission" date="2020-10" db="EMBL/GenBank/DDBJ databases">
        <authorList>
            <person name="Han B."/>
            <person name="Lu T."/>
            <person name="Zhao Q."/>
            <person name="Huang X."/>
            <person name="Zhao Y."/>
        </authorList>
    </citation>
    <scope>NUCLEOTIDE SEQUENCE</scope>
</reference>
<dbReference type="Pfam" id="PF00931">
    <property type="entry name" value="NB-ARC"/>
    <property type="match status" value="1"/>
</dbReference>
<feature type="domain" description="AAA+ ATPase" evidence="7">
    <location>
        <begin position="249"/>
        <end position="376"/>
    </location>
</feature>
<dbReference type="Gene3D" id="3.80.10.10">
    <property type="entry name" value="Ribonuclease Inhibitor"/>
    <property type="match status" value="1"/>
</dbReference>
<accession>A0A811N7Z2</accession>
<keyword evidence="3" id="KW-0677">Repeat</keyword>
<evidence type="ECO:0000256" key="3">
    <source>
        <dbReference type="ARBA" id="ARBA00022737"/>
    </source>
</evidence>
<dbReference type="EMBL" id="CAJGYO010000003">
    <property type="protein sequence ID" value="CAD6218074.1"/>
    <property type="molecule type" value="Genomic_DNA"/>
</dbReference>
<dbReference type="AlphaFoldDB" id="A0A811N7Z2"/>
<organism evidence="8 9">
    <name type="scientific">Miscanthus lutarioriparius</name>
    <dbReference type="NCBI Taxonomy" id="422564"/>
    <lineage>
        <taxon>Eukaryota</taxon>
        <taxon>Viridiplantae</taxon>
        <taxon>Streptophyta</taxon>
        <taxon>Embryophyta</taxon>
        <taxon>Tracheophyta</taxon>
        <taxon>Spermatophyta</taxon>
        <taxon>Magnoliopsida</taxon>
        <taxon>Liliopsida</taxon>
        <taxon>Poales</taxon>
        <taxon>Poaceae</taxon>
        <taxon>PACMAD clade</taxon>
        <taxon>Panicoideae</taxon>
        <taxon>Andropogonodae</taxon>
        <taxon>Andropogoneae</taxon>
        <taxon>Saccharinae</taxon>
        <taxon>Miscanthus</taxon>
    </lineage>
</organism>
<dbReference type="SUPFAM" id="SSF52058">
    <property type="entry name" value="L domain-like"/>
    <property type="match status" value="1"/>
</dbReference>
<comment type="caution">
    <text evidence="8">The sequence shown here is derived from an EMBL/GenBank/DDBJ whole genome shotgun (WGS) entry which is preliminary data.</text>
</comment>
<dbReference type="InterPro" id="IPR044974">
    <property type="entry name" value="Disease_R_plants"/>
</dbReference>
<evidence type="ECO:0000256" key="4">
    <source>
        <dbReference type="ARBA" id="ARBA00022741"/>
    </source>
</evidence>
<dbReference type="Gene3D" id="1.10.8.430">
    <property type="entry name" value="Helical domain of apoptotic protease-activating factors"/>
    <property type="match status" value="1"/>
</dbReference>
<keyword evidence="6" id="KW-0175">Coiled coil</keyword>
<dbReference type="InterPro" id="IPR036388">
    <property type="entry name" value="WH-like_DNA-bd_sf"/>
</dbReference>
<dbReference type="Pfam" id="PF23559">
    <property type="entry name" value="WHD_DRP"/>
    <property type="match status" value="1"/>
</dbReference>
<dbReference type="PRINTS" id="PR00364">
    <property type="entry name" value="DISEASERSIST"/>
</dbReference>
<dbReference type="CDD" id="cd14798">
    <property type="entry name" value="RX-CC_like"/>
    <property type="match status" value="1"/>
</dbReference>
<dbReference type="GO" id="GO:0002758">
    <property type="term" value="P:innate immune response-activating signaling pathway"/>
    <property type="evidence" value="ECO:0007669"/>
    <property type="project" value="UniProtKB-ARBA"/>
</dbReference>
<dbReference type="GO" id="GO:0009626">
    <property type="term" value="P:plant-type hypersensitive response"/>
    <property type="evidence" value="ECO:0007669"/>
    <property type="project" value="UniProtKB-ARBA"/>
</dbReference>
<dbReference type="Gene3D" id="3.40.50.300">
    <property type="entry name" value="P-loop containing nucleotide triphosphate hydrolases"/>
    <property type="match status" value="1"/>
</dbReference>
<evidence type="ECO:0000313" key="8">
    <source>
        <dbReference type="EMBL" id="CAD6218074.1"/>
    </source>
</evidence>
<dbReference type="OrthoDB" id="585754at2759"/>
<keyword evidence="2" id="KW-0433">Leucine-rich repeat</keyword>
<dbReference type="InterPro" id="IPR002182">
    <property type="entry name" value="NB-ARC"/>
</dbReference>
<evidence type="ECO:0000256" key="2">
    <source>
        <dbReference type="ARBA" id="ARBA00022614"/>
    </source>
</evidence>
<dbReference type="Gene3D" id="1.20.5.4130">
    <property type="match status" value="1"/>
</dbReference>
<dbReference type="InterPro" id="IPR042197">
    <property type="entry name" value="Apaf_helical"/>
</dbReference>
<evidence type="ECO:0000259" key="7">
    <source>
        <dbReference type="SMART" id="SM00382"/>
    </source>
</evidence>
<dbReference type="GO" id="GO:0043531">
    <property type="term" value="F:ADP binding"/>
    <property type="evidence" value="ECO:0007669"/>
    <property type="project" value="InterPro"/>
</dbReference>
<gene>
    <name evidence="8" type="ORF">NCGR_LOCUS11999</name>
</gene>
<dbReference type="Pfam" id="PF23598">
    <property type="entry name" value="LRR_14"/>
    <property type="match status" value="1"/>
</dbReference>
<dbReference type="InterPro" id="IPR041118">
    <property type="entry name" value="Rx_N"/>
</dbReference>
<dbReference type="GO" id="GO:0042742">
    <property type="term" value="P:defense response to bacterium"/>
    <property type="evidence" value="ECO:0007669"/>
    <property type="project" value="UniProtKB-ARBA"/>
</dbReference>
<protein>
    <recommendedName>
        <fullName evidence="7">AAA+ ATPase domain-containing protein</fullName>
    </recommendedName>
</protein>
<keyword evidence="4" id="KW-0547">Nucleotide-binding</keyword>
<dbReference type="PANTHER" id="PTHR23155:SF687">
    <property type="entry name" value="OS07G0481400 PROTEIN"/>
    <property type="match status" value="1"/>
</dbReference>
<dbReference type="Proteomes" id="UP000604825">
    <property type="component" value="Unassembled WGS sequence"/>
</dbReference>
<proteinExistence type="inferred from homology"/>
<dbReference type="InterPro" id="IPR003593">
    <property type="entry name" value="AAA+_ATPase"/>
</dbReference>
<dbReference type="InterPro" id="IPR058922">
    <property type="entry name" value="WHD_DRP"/>
</dbReference>
<evidence type="ECO:0000313" key="9">
    <source>
        <dbReference type="Proteomes" id="UP000604825"/>
    </source>
</evidence>
<evidence type="ECO:0000256" key="5">
    <source>
        <dbReference type="ARBA" id="ARBA00022821"/>
    </source>
</evidence>
<dbReference type="FunFam" id="1.10.10.10:FF:000322">
    <property type="entry name" value="Probable disease resistance protein At1g63360"/>
    <property type="match status" value="1"/>
</dbReference>
<dbReference type="InterPro" id="IPR055414">
    <property type="entry name" value="LRR_R13L4/SHOC2-like"/>
</dbReference>
<dbReference type="InterPro" id="IPR032675">
    <property type="entry name" value="LRR_dom_sf"/>
</dbReference>
<dbReference type="InterPro" id="IPR027417">
    <property type="entry name" value="P-loop_NTPase"/>
</dbReference>
<sequence length="1133" mass="128071">MEAAAKTTPLQFATLRSGGSPKICSAQGALQALRKLGAVNGSQLPPFFGGIAQAQVMMEMILSEFTKQVIISLGNLASNEIAKVLCVRNEISKLSRKLESMRAIITDAEQTVVQNETTRDWLKRPREVIYEAENIIDRCRIEKERFQTSEPQECNPSSVFKCCRDVGIDYIVTSDIHELNQKLDSIIEEGERLHIEPAIEDQIRLDQTRSDLDFAPDLEPDIVGREVENDCENLIELLIKRDDIPSRPNRPLLAIIGTIGVGKTTLARKVYHKTETFFEPRVWVHVSKDLQHMTMWSGERFSKGDTARLQAELRTWLQGNKFLLVIDDVWGENVWDGLLEIQAQHGSPGSRVLITTLNERVARRMGAVHLHHVKGLNEDDGWWLLRTRAFLDESTGNMQDIGRRIVQKCNGLPMAIRRIGCHLREVDLKEDDWERIYSSDFCGLSSRIRNAINTSYLELPYYLKRCFLYCSLYPEGSVIDRQCITQQWIAEGFIVTQQNTAVEEEAKKCYEELLGRGLLLPENQTYGAERSKMPHLFRSFALLQSQDEYFIGNPQDIGDTLRPCRLTITTGGAEAIRNGIRKLKTLRTIILCGSPLNDTILGDIFQKCTHLRVLDLGDAQIECVARSLGSMMHLRYLSFANTQVREIPSSIENLRMLQFLILKNCTRLNALPESLGRLTNLRTLDISGSGLNQVKFGFSMMKELKCLQGFLVSSRGSENRNGWSFQELGSLYKLTSLKILRLERTLTVEDAVQSALEAKHHLKELELCCSTDDGTTEISRAAKIKDVFEALKPGPSIVSLKLENYYGHGFPSWLDPFHLRELKQLTLDGCLHCQYLPSLGQMKNLKFLAINGSNLLTYIGHEIRGTPDDGVAFLKLEQLVISKMSNLKSWQGLEKRDMPSLMNFMIIGCPKLDSLPSWLKHCMALRSLHIDHADNLEAIENIPALEELEVCENSKLKVISNLGRLEDLKVVACLLLDVVQDVPSLRTVHSNEKNSTKLPQWLQPEKPFMLRRLEVVGTEELLDSCSSATAPYWPIIQNADHVYANLPDGSFYFSYAKSSSYFHKSARNLARSSLLSSASFIVPILPQAEEVVSTDEIRNISEPTGQSSSQSWMRILFTVLFVAAHIFSLSSEY</sequence>
<dbReference type="SUPFAM" id="SSF52540">
    <property type="entry name" value="P-loop containing nucleoside triphosphate hydrolases"/>
    <property type="match status" value="1"/>
</dbReference>